<dbReference type="PANTHER" id="PTHR42976">
    <property type="entry name" value="BIFUNCTIONAL CHITINASE/LYSOZYME-RELATED"/>
    <property type="match status" value="1"/>
</dbReference>
<dbReference type="GO" id="GO:0004553">
    <property type="term" value="F:hydrolase activity, hydrolyzing O-glycosyl compounds"/>
    <property type="evidence" value="ECO:0007669"/>
    <property type="project" value="InterPro"/>
</dbReference>
<evidence type="ECO:0000256" key="4">
    <source>
        <dbReference type="ARBA" id="ARBA00023326"/>
    </source>
</evidence>
<evidence type="ECO:0000259" key="6">
    <source>
        <dbReference type="PROSITE" id="PS51173"/>
    </source>
</evidence>
<dbReference type="SUPFAM" id="SSF51445">
    <property type="entry name" value="(Trans)glycosidases"/>
    <property type="match status" value="1"/>
</dbReference>
<dbReference type="Gene3D" id="3.20.20.80">
    <property type="entry name" value="Glycosidases"/>
    <property type="match status" value="1"/>
</dbReference>
<accession>A0A100Y9U3</accession>
<dbReference type="Gene3D" id="2.60.40.290">
    <property type="match status" value="1"/>
</dbReference>
<keyword evidence="2" id="KW-0119">Carbohydrate metabolism</keyword>
<dbReference type="GO" id="GO:0000272">
    <property type="term" value="P:polysaccharide catabolic process"/>
    <property type="evidence" value="ECO:0007669"/>
    <property type="project" value="UniProtKB-KW"/>
</dbReference>
<dbReference type="AlphaFoldDB" id="A0A100Y9U3"/>
<reference evidence="8 9" key="1">
    <citation type="submission" date="2015-11" db="EMBL/GenBank/DDBJ databases">
        <title>Genome-wide analysis reveals the secondary metabolome in Streptomyces kanasensis ZX01.</title>
        <authorList>
            <person name="Zhang G."/>
            <person name="Han L."/>
            <person name="Feng J."/>
            <person name="Zhang X."/>
        </authorList>
    </citation>
    <scope>NUCLEOTIDE SEQUENCE [LARGE SCALE GENOMIC DNA]</scope>
    <source>
        <strain evidence="8 9">ZX01</strain>
    </source>
</reference>
<gene>
    <name evidence="8" type="ORF">ATE80_02540</name>
</gene>
<comment type="caution">
    <text evidence="8">The sequence shown here is derived from an EMBL/GenBank/DDBJ whole genome shotgun (WGS) entry which is preliminary data.</text>
</comment>
<dbReference type="InterPro" id="IPR036116">
    <property type="entry name" value="FN3_sf"/>
</dbReference>
<name>A0A100Y9U3_9ACTN</name>
<dbReference type="CDD" id="cd06543">
    <property type="entry name" value="GH18_PF-ChiA-like"/>
    <property type="match status" value="1"/>
</dbReference>
<evidence type="ECO:0000256" key="1">
    <source>
        <dbReference type="ARBA" id="ARBA00022729"/>
    </source>
</evidence>
<dbReference type="PROSITE" id="PS50853">
    <property type="entry name" value="FN3"/>
    <property type="match status" value="1"/>
</dbReference>
<proteinExistence type="predicted"/>
<evidence type="ECO:0000256" key="3">
    <source>
        <dbReference type="ARBA" id="ARBA00023295"/>
    </source>
</evidence>
<dbReference type="InterPro" id="IPR052750">
    <property type="entry name" value="GH18_Chitinase"/>
</dbReference>
<sequence>MVGLAAPAQAADAQATYRKTQDWGGGFTGQWTVKNTGTTAIDGWTVSWDFPAGTSVTSAWDATVTGSGTRWTARNASYNGTLAPGASVSFGFNGTGSGGADATGCALNGAPCDGSGTPGDAPPSAPGTPTAGTVTDTAVTLRWTAATDDKGVRNYDVYRGSAKVATVTAAGHTDTGLSPGTTYEYSVRARDTADQVGPAGGTLTVTTTGGGDGGARFVQASPYLYLGWGDPPNATEVMRATGTKWFTMAFILARNGCTPAWDGQRPLTGGVDESTIRAIRAAGGDVVPSIGGWSGNKLGPNCSTPEALAGAYQKVIDAYGLKAIDVDIENTDEFENAAVQDRILTALKIVKRNNPGLRTILTFPTLVSGPNSWGDRLIERAHALDADIDNFTIMPFNFGGGADMYGSTVTATEGLKDKLVSVFGWSDAQAYAHIGISGMNGSSDTGEVTTPRIWTQIRDWANAHHISRLAFWSVNRDRPNWEFTTITAGFTG</sequence>
<evidence type="ECO:0000313" key="8">
    <source>
        <dbReference type="EMBL" id="KUH40319.1"/>
    </source>
</evidence>
<keyword evidence="3" id="KW-0326">Glycosidase</keyword>
<dbReference type="GO" id="GO:0030247">
    <property type="term" value="F:polysaccharide binding"/>
    <property type="evidence" value="ECO:0007669"/>
    <property type="project" value="UniProtKB-UniRule"/>
</dbReference>
<dbReference type="CDD" id="cd00063">
    <property type="entry name" value="FN3"/>
    <property type="match status" value="1"/>
</dbReference>
<dbReference type="InterPro" id="IPR008965">
    <property type="entry name" value="CBM2/CBM3_carb-bd_dom_sf"/>
</dbReference>
<dbReference type="EMBL" id="LNSV01000004">
    <property type="protein sequence ID" value="KUH40319.1"/>
    <property type="molecule type" value="Genomic_DNA"/>
</dbReference>
<feature type="domain" description="GH18" evidence="7">
    <location>
        <begin position="219"/>
        <end position="492"/>
    </location>
</feature>
<dbReference type="InterPro" id="IPR003961">
    <property type="entry name" value="FN3_dom"/>
</dbReference>
<dbReference type="InterPro" id="IPR012291">
    <property type="entry name" value="CBM2_carb-bd_dom_sf"/>
</dbReference>
<evidence type="ECO:0000259" key="5">
    <source>
        <dbReference type="PROSITE" id="PS50853"/>
    </source>
</evidence>
<dbReference type="PANTHER" id="PTHR42976:SF1">
    <property type="entry name" value="GH18 DOMAIN-CONTAINING PROTEIN-RELATED"/>
    <property type="match status" value="1"/>
</dbReference>
<evidence type="ECO:0000256" key="2">
    <source>
        <dbReference type="ARBA" id="ARBA00023277"/>
    </source>
</evidence>
<evidence type="ECO:0000313" key="9">
    <source>
        <dbReference type="Proteomes" id="UP000054011"/>
    </source>
</evidence>
<dbReference type="InterPro" id="IPR017853">
    <property type="entry name" value="GH"/>
</dbReference>
<feature type="domain" description="CBM2" evidence="6">
    <location>
        <begin position="6"/>
        <end position="115"/>
    </location>
</feature>
<dbReference type="PROSITE" id="PS51910">
    <property type="entry name" value="GH18_2"/>
    <property type="match status" value="1"/>
</dbReference>
<feature type="domain" description="Fibronectin type-III" evidence="5">
    <location>
        <begin position="125"/>
        <end position="210"/>
    </location>
</feature>
<dbReference type="SUPFAM" id="SSF49384">
    <property type="entry name" value="Carbohydrate-binding domain"/>
    <property type="match status" value="1"/>
</dbReference>
<dbReference type="Pfam" id="PF00041">
    <property type="entry name" value="fn3"/>
    <property type="match status" value="1"/>
</dbReference>
<dbReference type="Gene3D" id="2.60.40.10">
    <property type="entry name" value="Immunoglobulins"/>
    <property type="match status" value="1"/>
</dbReference>
<dbReference type="OrthoDB" id="99456at2"/>
<keyword evidence="9" id="KW-1185">Reference proteome</keyword>
<dbReference type="SMART" id="SM00060">
    <property type="entry name" value="FN3"/>
    <property type="match status" value="1"/>
</dbReference>
<dbReference type="Proteomes" id="UP000054011">
    <property type="component" value="Unassembled WGS sequence"/>
</dbReference>
<dbReference type="PROSITE" id="PS51173">
    <property type="entry name" value="CBM2"/>
    <property type="match status" value="1"/>
</dbReference>
<evidence type="ECO:0000259" key="7">
    <source>
        <dbReference type="PROSITE" id="PS51910"/>
    </source>
</evidence>
<dbReference type="SMART" id="SM00637">
    <property type="entry name" value="CBD_II"/>
    <property type="match status" value="1"/>
</dbReference>
<dbReference type="InterPro" id="IPR001223">
    <property type="entry name" value="Glyco_hydro18_cat"/>
</dbReference>
<keyword evidence="1" id="KW-0732">Signal</keyword>
<dbReference type="InterPro" id="IPR013783">
    <property type="entry name" value="Ig-like_fold"/>
</dbReference>
<dbReference type="SUPFAM" id="SSF49265">
    <property type="entry name" value="Fibronectin type III"/>
    <property type="match status" value="1"/>
</dbReference>
<keyword evidence="4" id="KW-0624">Polysaccharide degradation</keyword>
<dbReference type="STRING" id="936756.ATE80_02540"/>
<organism evidence="8 9">
    <name type="scientific">Streptomyces kanasensis</name>
    <dbReference type="NCBI Taxonomy" id="936756"/>
    <lineage>
        <taxon>Bacteria</taxon>
        <taxon>Bacillati</taxon>
        <taxon>Actinomycetota</taxon>
        <taxon>Actinomycetes</taxon>
        <taxon>Kitasatosporales</taxon>
        <taxon>Streptomycetaceae</taxon>
        <taxon>Streptomyces</taxon>
    </lineage>
</organism>
<dbReference type="Pfam" id="PF00553">
    <property type="entry name" value="CBM_2"/>
    <property type="match status" value="1"/>
</dbReference>
<protein>
    <submittedName>
        <fullName evidence="8">Chitinase</fullName>
    </submittedName>
</protein>
<dbReference type="InterPro" id="IPR001919">
    <property type="entry name" value="CBD2"/>
</dbReference>
<keyword evidence="3" id="KW-0378">Hydrolase</keyword>